<keyword evidence="4" id="KW-1185">Reference proteome</keyword>
<dbReference type="NCBIfam" id="NF009466">
    <property type="entry name" value="PRK12826.1-2"/>
    <property type="match status" value="1"/>
</dbReference>
<accession>A0A1X6Y3U0</accession>
<dbReference type="PANTHER" id="PTHR42760:SF133">
    <property type="entry name" value="3-OXOACYL-[ACYL-CARRIER-PROTEIN] REDUCTASE"/>
    <property type="match status" value="1"/>
</dbReference>
<dbReference type="PROSITE" id="PS00061">
    <property type="entry name" value="ADH_SHORT"/>
    <property type="match status" value="1"/>
</dbReference>
<dbReference type="EMBL" id="FWFN01000001">
    <property type="protein sequence ID" value="SLN10095.1"/>
    <property type="molecule type" value="Genomic_DNA"/>
</dbReference>
<evidence type="ECO:0000256" key="2">
    <source>
        <dbReference type="ARBA" id="ARBA00023002"/>
    </source>
</evidence>
<dbReference type="InterPro" id="IPR020904">
    <property type="entry name" value="Sc_DH/Rdtase_CS"/>
</dbReference>
<dbReference type="EC" id="1.1.1.-" evidence="3"/>
<sequence>MDLTFTDKTIIVTGGASGIGASVCEELAASGGTVVVADLHEAPAQALADKIKAAGGKAYAFALDVADPDQVKAMVDFAVEQTGSLYGIVNNAGIGGPQAPTGEYPIDGWQQVIGINLNGVFYGMRYAIPAIKASGGGSIVNMASILGSVGTPLSPAYVAAKHGVVGMTKAAAIAHAQDGVRVNAVGPGYIKTPLLDNNLDAETMEMLAGMHPVGRLGKPEEVASLVLYLLSEQASFVTGSYHLVDGAYTAQ</sequence>
<dbReference type="NCBIfam" id="NF005559">
    <property type="entry name" value="PRK07231.1"/>
    <property type="match status" value="1"/>
</dbReference>
<dbReference type="FunFam" id="3.40.50.720:FF:000084">
    <property type="entry name" value="Short-chain dehydrogenase reductase"/>
    <property type="match status" value="1"/>
</dbReference>
<gene>
    <name evidence="3" type="primary">linC_1</name>
    <name evidence="3" type="ORF">PSM7751_00040</name>
</gene>
<dbReference type="OrthoDB" id="9792355at2"/>
<dbReference type="RefSeq" id="WP_085885989.1">
    <property type="nucleotide sequence ID" value="NZ_FWFN01000001.1"/>
</dbReference>
<dbReference type="Gene3D" id="3.40.50.720">
    <property type="entry name" value="NAD(P)-binding Rossmann-like Domain"/>
    <property type="match status" value="1"/>
</dbReference>
<comment type="similarity">
    <text evidence="1">Belongs to the short-chain dehydrogenases/reductases (SDR) family.</text>
</comment>
<dbReference type="Proteomes" id="UP000193963">
    <property type="component" value="Unassembled WGS sequence"/>
</dbReference>
<dbReference type="InterPro" id="IPR002347">
    <property type="entry name" value="SDR_fam"/>
</dbReference>
<dbReference type="GO" id="GO:0016616">
    <property type="term" value="F:oxidoreductase activity, acting on the CH-OH group of donors, NAD or NADP as acceptor"/>
    <property type="evidence" value="ECO:0007669"/>
    <property type="project" value="TreeGrafter"/>
</dbReference>
<reference evidence="3 4" key="1">
    <citation type="submission" date="2017-03" db="EMBL/GenBank/DDBJ databases">
        <authorList>
            <person name="Afonso C.L."/>
            <person name="Miller P.J."/>
            <person name="Scott M.A."/>
            <person name="Spackman E."/>
            <person name="Goraichik I."/>
            <person name="Dimitrov K.M."/>
            <person name="Suarez D.L."/>
            <person name="Swayne D.E."/>
        </authorList>
    </citation>
    <scope>NUCLEOTIDE SEQUENCE [LARGE SCALE GENOMIC DNA]</scope>
    <source>
        <strain evidence="3 4">CECT 7751</strain>
    </source>
</reference>
<protein>
    <submittedName>
        <fullName evidence="3">2,5-dichloro-2,5-cyclohexadiene-1,4-diol dehydrogenase</fullName>
        <ecNumber evidence="3">1.1.1.-</ecNumber>
    </submittedName>
</protein>
<evidence type="ECO:0000256" key="1">
    <source>
        <dbReference type="ARBA" id="ARBA00006484"/>
    </source>
</evidence>
<keyword evidence="2 3" id="KW-0560">Oxidoreductase</keyword>
<name>A0A1X6Y3U0_9RHOB</name>
<dbReference type="PRINTS" id="PR00081">
    <property type="entry name" value="GDHRDH"/>
</dbReference>
<dbReference type="Pfam" id="PF13561">
    <property type="entry name" value="adh_short_C2"/>
    <property type="match status" value="1"/>
</dbReference>
<dbReference type="PRINTS" id="PR00080">
    <property type="entry name" value="SDRFAMILY"/>
</dbReference>
<dbReference type="PANTHER" id="PTHR42760">
    <property type="entry name" value="SHORT-CHAIN DEHYDROGENASES/REDUCTASES FAMILY MEMBER"/>
    <property type="match status" value="1"/>
</dbReference>
<organism evidence="3 4">
    <name type="scientific">Pseudooceanicola marinus</name>
    <dbReference type="NCBI Taxonomy" id="396013"/>
    <lineage>
        <taxon>Bacteria</taxon>
        <taxon>Pseudomonadati</taxon>
        <taxon>Pseudomonadota</taxon>
        <taxon>Alphaproteobacteria</taxon>
        <taxon>Rhodobacterales</taxon>
        <taxon>Paracoccaceae</taxon>
        <taxon>Pseudooceanicola</taxon>
    </lineage>
</organism>
<dbReference type="SUPFAM" id="SSF51735">
    <property type="entry name" value="NAD(P)-binding Rossmann-fold domains"/>
    <property type="match status" value="1"/>
</dbReference>
<evidence type="ECO:0000313" key="3">
    <source>
        <dbReference type="EMBL" id="SLN10095.1"/>
    </source>
</evidence>
<dbReference type="AlphaFoldDB" id="A0A1X6Y3U0"/>
<evidence type="ECO:0000313" key="4">
    <source>
        <dbReference type="Proteomes" id="UP000193963"/>
    </source>
</evidence>
<proteinExistence type="inferred from homology"/>
<dbReference type="InterPro" id="IPR036291">
    <property type="entry name" value="NAD(P)-bd_dom_sf"/>
</dbReference>